<accession>A0A8J5I1A3</accession>
<evidence type="ECO:0000256" key="2">
    <source>
        <dbReference type="PROSITE-ProRule" id="PRU00708"/>
    </source>
</evidence>
<comment type="caution">
    <text evidence="3">The sequence shown here is derived from an EMBL/GenBank/DDBJ whole genome shotgun (WGS) entry which is preliminary data.</text>
</comment>
<dbReference type="PANTHER" id="PTHR47926">
    <property type="entry name" value="PENTATRICOPEPTIDE REPEAT-CONTAINING PROTEIN"/>
    <property type="match status" value="1"/>
</dbReference>
<feature type="repeat" description="PPR" evidence="2">
    <location>
        <begin position="330"/>
        <end position="364"/>
    </location>
</feature>
<dbReference type="InterPro" id="IPR002885">
    <property type="entry name" value="PPR_rpt"/>
</dbReference>
<feature type="repeat" description="PPR" evidence="2">
    <location>
        <begin position="503"/>
        <end position="538"/>
    </location>
</feature>
<reference evidence="3 4" key="1">
    <citation type="submission" date="2020-08" db="EMBL/GenBank/DDBJ databases">
        <title>Plant Genome Project.</title>
        <authorList>
            <person name="Zhang R.-G."/>
        </authorList>
    </citation>
    <scope>NUCLEOTIDE SEQUENCE [LARGE SCALE GENOMIC DNA]</scope>
    <source>
        <tissue evidence="3">Rhizome</tissue>
    </source>
</reference>
<gene>
    <name evidence="3" type="ORF">ZIOFF_005263</name>
</gene>
<evidence type="ECO:0000256" key="1">
    <source>
        <dbReference type="ARBA" id="ARBA00022737"/>
    </source>
</evidence>
<dbReference type="GO" id="GO:0003723">
    <property type="term" value="F:RNA binding"/>
    <property type="evidence" value="ECO:0007669"/>
    <property type="project" value="InterPro"/>
</dbReference>
<dbReference type="PANTHER" id="PTHR47926:SF471">
    <property type="entry name" value="DYW DOMAIN-CONTAINING PROTEIN"/>
    <property type="match status" value="1"/>
</dbReference>
<name>A0A8J5I1A3_ZINOF</name>
<dbReference type="Pfam" id="PF13041">
    <property type="entry name" value="PPR_2"/>
    <property type="match status" value="4"/>
</dbReference>
<dbReference type="FunFam" id="1.25.40.10:FF:000381">
    <property type="entry name" value="Pentatricopeptide repeat-containing protein"/>
    <property type="match status" value="1"/>
</dbReference>
<dbReference type="FunFam" id="1.25.40.10:FF:000090">
    <property type="entry name" value="Pentatricopeptide repeat-containing protein, chloroplastic"/>
    <property type="match status" value="1"/>
</dbReference>
<dbReference type="Pfam" id="PF01535">
    <property type="entry name" value="PPR"/>
    <property type="match status" value="3"/>
</dbReference>
<dbReference type="AlphaFoldDB" id="A0A8J5I1A3"/>
<dbReference type="FunFam" id="1.25.40.10:FF:000436">
    <property type="entry name" value="Pentatricopeptide repeat-containing protein At5g39350 family"/>
    <property type="match status" value="1"/>
</dbReference>
<sequence>MRLRRCWSKGFFPATSLPPSRTDSVTSPRQRLSQIFRNLPSKSYPPHPLQRVCQPPSRITEDFCCSLLASCSISRSSRHGLCVHSFIIKLGFRDQLPLSNHLLGFYSKCCGLDIARKLFDELTNRDVVTWTSIIAACTQTQKHQEALELFKCMLVSDPSVVPNEFTFSSAARCAASLRSLDLGVQIHAQVQLHGLAADSVVGSALLDCYAKCGRLEEALTIFSSTENKDVVSLTAMISALVEAEDWTKAIQLYSFMIESGITPTAFTIAKLLTSCGRFFGLRGGRMLHAHVIRLGVELNLVLKTALVDMYWKCQWPRYAIKVFRQTPDSDVMLWTAMITGYSQAGYYQEAITMFQKMKKGGAEPNAFTYAAVISTCSSVPSPDLGKQIHCQAVKAGLVPDVSVGNSLVDLYAKHSTDRDEPMRAFRAIATPNVVSWTALIAGLARLGAEHLACAALLEMQLAGIEPNSYTLSTMLRSFNSPEALSHARKLHAYIIKTMVNSSDLVTGNALVDFYARCGRVNEAWTVAHRMMPRRDVLTYTSLAKGINQTGHYRRALYLIAPMHEQDVKIDGFILACFLSSVAGLSARQFGEQLHGFSLKSGLLSVVSVSNGLIDVYGKCGAVDEARRVFTTMKEPNVVSWNGLISGLASNGQFAAALSAFEDMRLVSARPDEVTFLLVLQACSHSGLVDSGVDFFNSMHEHDVVPRREHYVCLVDMLGRAGRLEAAACTIETMPLKPDVSIYKTLLASCRRHRNLVLGECTARKAMEIDQSDPTIYALLAGLYDDAGKVEWGEQIRRMMREIIPKREARI</sequence>
<dbReference type="PROSITE" id="PS51375">
    <property type="entry name" value="PPR"/>
    <property type="match status" value="7"/>
</dbReference>
<dbReference type="GO" id="GO:0009451">
    <property type="term" value="P:RNA modification"/>
    <property type="evidence" value="ECO:0007669"/>
    <property type="project" value="InterPro"/>
</dbReference>
<dbReference type="OrthoDB" id="1848122at2759"/>
<dbReference type="InterPro" id="IPR046960">
    <property type="entry name" value="PPR_At4g14850-like_plant"/>
</dbReference>
<evidence type="ECO:0000313" key="3">
    <source>
        <dbReference type="EMBL" id="KAG6531456.1"/>
    </source>
</evidence>
<feature type="repeat" description="PPR" evidence="2">
    <location>
        <begin position="229"/>
        <end position="263"/>
    </location>
</feature>
<keyword evidence="4" id="KW-1185">Reference proteome</keyword>
<dbReference type="NCBIfam" id="TIGR00756">
    <property type="entry name" value="PPR"/>
    <property type="match status" value="4"/>
</dbReference>
<protein>
    <recommendedName>
        <fullName evidence="5">Pentatricopeptide repeat-containing protein</fullName>
    </recommendedName>
</protein>
<dbReference type="EMBL" id="JACMSC010000002">
    <property type="protein sequence ID" value="KAG6531456.1"/>
    <property type="molecule type" value="Genomic_DNA"/>
</dbReference>
<feature type="repeat" description="PPR" evidence="2">
    <location>
        <begin position="432"/>
        <end position="466"/>
    </location>
</feature>
<feature type="repeat" description="PPR" evidence="2">
    <location>
        <begin position="636"/>
        <end position="670"/>
    </location>
</feature>
<evidence type="ECO:0000313" key="4">
    <source>
        <dbReference type="Proteomes" id="UP000734854"/>
    </source>
</evidence>
<dbReference type="Proteomes" id="UP000734854">
    <property type="component" value="Unassembled WGS sequence"/>
</dbReference>
<organism evidence="3 4">
    <name type="scientific">Zingiber officinale</name>
    <name type="common">Ginger</name>
    <name type="synonym">Amomum zingiber</name>
    <dbReference type="NCBI Taxonomy" id="94328"/>
    <lineage>
        <taxon>Eukaryota</taxon>
        <taxon>Viridiplantae</taxon>
        <taxon>Streptophyta</taxon>
        <taxon>Embryophyta</taxon>
        <taxon>Tracheophyta</taxon>
        <taxon>Spermatophyta</taxon>
        <taxon>Magnoliopsida</taxon>
        <taxon>Liliopsida</taxon>
        <taxon>Zingiberales</taxon>
        <taxon>Zingiberaceae</taxon>
        <taxon>Zingiber</taxon>
    </lineage>
</organism>
<proteinExistence type="predicted"/>
<feature type="repeat" description="PPR" evidence="2">
    <location>
        <begin position="126"/>
        <end position="160"/>
    </location>
</feature>
<feature type="repeat" description="PPR" evidence="2">
    <location>
        <begin position="671"/>
        <end position="705"/>
    </location>
</feature>
<evidence type="ECO:0008006" key="5">
    <source>
        <dbReference type="Google" id="ProtNLM"/>
    </source>
</evidence>
<keyword evidence="1" id="KW-0677">Repeat</keyword>